<keyword evidence="2" id="KW-1185">Reference proteome</keyword>
<dbReference type="Proteomes" id="UP000308652">
    <property type="component" value="Unassembled WGS sequence"/>
</dbReference>
<dbReference type="EMBL" id="ML213642">
    <property type="protein sequence ID" value="TFK33744.1"/>
    <property type="molecule type" value="Genomic_DNA"/>
</dbReference>
<organism evidence="1 2">
    <name type="scientific">Crucibulum laeve</name>
    <dbReference type="NCBI Taxonomy" id="68775"/>
    <lineage>
        <taxon>Eukaryota</taxon>
        <taxon>Fungi</taxon>
        <taxon>Dikarya</taxon>
        <taxon>Basidiomycota</taxon>
        <taxon>Agaricomycotina</taxon>
        <taxon>Agaricomycetes</taxon>
        <taxon>Agaricomycetidae</taxon>
        <taxon>Agaricales</taxon>
        <taxon>Agaricineae</taxon>
        <taxon>Nidulariaceae</taxon>
        <taxon>Crucibulum</taxon>
    </lineage>
</organism>
<evidence type="ECO:0000313" key="1">
    <source>
        <dbReference type="EMBL" id="TFK33744.1"/>
    </source>
</evidence>
<reference evidence="1 2" key="1">
    <citation type="journal article" date="2019" name="Nat. Ecol. Evol.">
        <title>Megaphylogeny resolves global patterns of mushroom evolution.</title>
        <authorList>
            <person name="Varga T."/>
            <person name="Krizsan K."/>
            <person name="Foldi C."/>
            <person name="Dima B."/>
            <person name="Sanchez-Garcia M."/>
            <person name="Sanchez-Ramirez S."/>
            <person name="Szollosi G.J."/>
            <person name="Szarkandi J.G."/>
            <person name="Papp V."/>
            <person name="Albert L."/>
            <person name="Andreopoulos W."/>
            <person name="Angelini C."/>
            <person name="Antonin V."/>
            <person name="Barry K.W."/>
            <person name="Bougher N.L."/>
            <person name="Buchanan P."/>
            <person name="Buyck B."/>
            <person name="Bense V."/>
            <person name="Catcheside P."/>
            <person name="Chovatia M."/>
            <person name="Cooper J."/>
            <person name="Damon W."/>
            <person name="Desjardin D."/>
            <person name="Finy P."/>
            <person name="Geml J."/>
            <person name="Haridas S."/>
            <person name="Hughes K."/>
            <person name="Justo A."/>
            <person name="Karasinski D."/>
            <person name="Kautmanova I."/>
            <person name="Kiss B."/>
            <person name="Kocsube S."/>
            <person name="Kotiranta H."/>
            <person name="LaButti K.M."/>
            <person name="Lechner B.E."/>
            <person name="Liimatainen K."/>
            <person name="Lipzen A."/>
            <person name="Lukacs Z."/>
            <person name="Mihaltcheva S."/>
            <person name="Morgado L.N."/>
            <person name="Niskanen T."/>
            <person name="Noordeloos M.E."/>
            <person name="Ohm R.A."/>
            <person name="Ortiz-Santana B."/>
            <person name="Ovrebo C."/>
            <person name="Racz N."/>
            <person name="Riley R."/>
            <person name="Savchenko A."/>
            <person name="Shiryaev A."/>
            <person name="Soop K."/>
            <person name="Spirin V."/>
            <person name="Szebenyi C."/>
            <person name="Tomsovsky M."/>
            <person name="Tulloss R.E."/>
            <person name="Uehling J."/>
            <person name="Grigoriev I.V."/>
            <person name="Vagvolgyi C."/>
            <person name="Papp T."/>
            <person name="Martin F.M."/>
            <person name="Miettinen O."/>
            <person name="Hibbett D.S."/>
            <person name="Nagy L.G."/>
        </authorList>
    </citation>
    <scope>NUCLEOTIDE SEQUENCE [LARGE SCALE GENOMIC DNA]</scope>
    <source>
        <strain evidence="1 2">CBS 166.37</strain>
    </source>
</reference>
<accession>A0A5C3LKW1</accession>
<name>A0A5C3LKW1_9AGAR</name>
<gene>
    <name evidence="1" type="ORF">BDQ12DRAFT_727485</name>
</gene>
<proteinExistence type="predicted"/>
<evidence type="ECO:0000313" key="2">
    <source>
        <dbReference type="Proteomes" id="UP000308652"/>
    </source>
</evidence>
<sequence>MNHMRCQWYTPITLGNSNASIKASNNRTSAVSELLRFHLPTWLVYVADANDTRHGHTPKHRGQNDIIQVIDRPPLELGVRSAAATLRGTYTPLPSWLSPVSSALSTSSSASSGGGASSTFLFAISRLSTPFISSSTSRRVGASSARPSASLAVPALNSNVLIA</sequence>
<protein>
    <submittedName>
        <fullName evidence="1">Uncharacterized protein</fullName>
    </submittedName>
</protein>
<dbReference type="AlphaFoldDB" id="A0A5C3LKW1"/>